<dbReference type="NCBIfam" id="NF040576">
    <property type="entry name" value="T2SS_GspM_XpsM"/>
    <property type="match status" value="1"/>
</dbReference>
<proteinExistence type="predicted"/>
<dbReference type="RefSeq" id="WP_309795645.1">
    <property type="nucleotide sequence ID" value="NZ_JAVDPW010000005.1"/>
</dbReference>
<dbReference type="EMBL" id="JAVDPW010000005">
    <property type="protein sequence ID" value="MDR6290878.1"/>
    <property type="molecule type" value="Genomic_DNA"/>
</dbReference>
<reference evidence="1 2" key="1">
    <citation type="submission" date="2023-07" db="EMBL/GenBank/DDBJ databases">
        <title>Sorghum-associated microbial communities from plants grown in Nebraska, USA.</title>
        <authorList>
            <person name="Schachtman D."/>
        </authorList>
    </citation>
    <scope>NUCLEOTIDE SEQUENCE [LARGE SCALE GENOMIC DNA]</scope>
    <source>
        <strain evidence="1 2">584</strain>
    </source>
</reference>
<evidence type="ECO:0000313" key="2">
    <source>
        <dbReference type="Proteomes" id="UP001262410"/>
    </source>
</evidence>
<dbReference type="InterPro" id="IPR034756">
    <property type="entry name" value="T2SSM_b"/>
</dbReference>
<accession>A0ABU1JQI1</accession>
<sequence>MKPVTLPLRWLALALLVALIAAPLAGLGVALGALWRADARYAALSQDAARFAGVEASRPELAAQRDALKAGLGQGARFLGGTNAAISGADLQRLVGTIVARSDAQIDNTLVLPAREEGAYLRIGLRVTLSTRIGPLQHILYDLEAGQPSLFIDALQIRAEDRQAPDPALSVTFDIYGYRPGSGRPA</sequence>
<gene>
    <name evidence="1" type="ORF">E9232_003404</name>
</gene>
<keyword evidence="2" id="KW-1185">Reference proteome</keyword>
<organism evidence="1 2">
    <name type="scientific">Inquilinus ginsengisoli</name>
    <dbReference type="NCBI Taxonomy" id="363840"/>
    <lineage>
        <taxon>Bacteria</taxon>
        <taxon>Pseudomonadati</taxon>
        <taxon>Pseudomonadota</taxon>
        <taxon>Alphaproteobacteria</taxon>
        <taxon>Rhodospirillales</taxon>
        <taxon>Rhodospirillaceae</taxon>
        <taxon>Inquilinus</taxon>
    </lineage>
</organism>
<dbReference type="Pfam" id="PF10741">
    <property type="entry name" value="T2SSM_b"/>
    <property type="match status" value="1"/>
</dbReference>
<evidence type="ECO:0000313" key="1">
    <source>
        <dbReference type="EMBL" id="MDR6290878.1"/>
    </source>
</evidence>
<protein>
    <recommendedName>
        <fullName evidence="3">General secretion pathway protein GspM</fullName>
    </recommendedName>
</protein>
<name>A0ABU1JQI1_9PROT</name>
<comment type="caution">
    <text evidence="1">The sequence shown here is derived from an EMBL/GenBank/DDBJ whole genome shotgun (WGS) entry which is preliminary data.</text>
</comment>
<dbReference type="Proteomes" id="UP001262410">
    <property type="component" value="Unassembled WGS sequence"/>
</dbReference>
<evidence type="ECO:0008006" key="3">
    <source>
        <dbReference type="Google" id="ProtNLM"/>
    </source>
</evidence>